<feature type="region of interest" description="Disordered" evidence="1">
    <location>
        <begin position="122"/>
        <end position="141"/>
    </location>
</feature>
<evidence type="ECO:0000256" key="1">
    <source>
        <dbReference type="SAM" id="MobiDB-lite"/>
    </source>
</evidence>
<protein>
    <submittedName>
        <fullName evidence="2">Uncharacterized protein</fullName>
    </submittedName>
</protein>
<dbReference type="AlphaFoldDB" id="A0A1S3Y4F4"/>
<evidence type="ECO:0000313" key="2">
    <source>
        <dbReference type="RefSeq" id="XP_016447113.1"/>
    </source>
</evidence>
<dbReference type="GO" id="GO:0032196">
    <property type="term" value="P:transposition"/>
    <property type="evidence" value="ECO:0007669"/>
    <property type="project" value="InterPro"/>
</dbReference>
<dbReference type="InterPro" id="IPR004252">
    <property type="entry name" value="Probable_transposase_24"/>
</dbReference>
<dbReference type="Pfam" id="PF03004">
    <property type="entry name" value="Transposase_24"/>
    <property type="match status" value="1"/>
</dbReference>
<feature type="compositionally biased region" description="Low complexity" evidence="1">
    <location>
        <begin position="122"/>
        <end position="139"/>
    </location>
</feature>
<dbReference type="KEGG" id="nta:107772142"/>
<feature type="compositionally biased region" description="Basic and acidic residues" evidence="1">
    <location>
        <begin position="165"/>
        <end position="186"/>
    </location>
</feature>
<dbReference type="PANTHER" id="PTHR33157">
    <property type="entry name" value="AUTONOMOUS TRANSPOSABLE ELEMENT EN-1 MOSAIC PROTEIN-RELATED"/>
    <property type="match status" value="1"/>
</dbReference>
<dbReference type="OrthoDB" id="1304715at2759"/>
<proteinExistence type="predicted"/>
<gene>
    <name evidence="2" type="primary">LOC107772142</name>
</gene>
<dbReference type="RefSeq" id="XP_016447113.1">
    <property type="nucleotide sequence ID" value="XM_016591627.1"/>
</dbReference>
<dbReference type="InterPro" id="IPR039266">
    <property type="entry name" value="EN-1/SPM"/>
</dbReference>
<accession>A0A1S3Y4F4</accession>
<feature type="region of interest" description="Disordered" evidence="1">
    <location>
        <begin position="209"/>
        <end position="228"/>
    </location>
</feature>
<dbReference type="PaxDb" id="4097-A0A1S3Y4F4"/>
<name>A0A1S3Y4F4_TOBAC</name>
<reference evidence="2" key="1">
    <citation type="submission" date="2025-08" db="UniProtKB">
        <authorList>
            <consortium name="RefSeq"/>
        </authorList>
    </citation>
    <scope>IDENTIFICATION</scope>
</reference>
<organism evidence="2">
    <name type="scientific">Nicotiana tabacum</name>
    <name type="common">Common tobacco</name>
    <dbReference type="NCBI Taxonomy" id="4097"/>
    <lineage>
        <taxon>Eukaryota</taxon>
        <taxon>Viridiplantae</taxon>
        <taxon>Streptophyta</taxon>
        <taxon>Embryophyta</taxon>
        <taxon>Tracheophyta</taxon>
        <taxon>Spermatophyta</taxon>
        <taxon>Magnoliopsida</taxon>
        <taxon>eudicotyledons</taxon>
        <taxon>Gunneridae</taxon>
        <taxon>Pentapetalae</taxon>
        <taxon>asterids</taxon>
        <taxon>lamiids</taxon>
        <taxon>Solanales</taxon>
        <taxon>Solanaceae</taxon>
        <taxon>Nicotianoideae</taxon>
        <taxon>Nicotianeae</taxon>
        <taxon>Nicotiana</taxon>
    </lineage>
</organism>
<feature type="region of interest" description="Disordered" evidence="1">
    <location>
        <begin position="165"/>
        <end position="191"/>
    </location>
</feature>
<sequence>MPGWISEDIWTKLTEYWTSVEFKKKSELAKAARLSDKDGSLHTGGSISMGAHRRRLEKSLKRPATQDEVFEYTHMKKLKNGTKTTWIEPRADTTYENFMDLWIKAAGGVHKGRVYGLGSEFSSSRRSFGSGGSSSSRSSINQDEFELLNRRIAEIIELYAQERTVREEEAKRREEEDRRREEEMRQNDAAFARVTGDVESLKTQLNSLLASGAFPLPRSPSRSNKTKE</sequence>